<evidence type="ECO:0000256" key="1">
    <source>
        <dbReference type="ARBA" id="ARBA00004651"/>
    </source>
</evidence>
<dbReference type="eggNOG" id="COG1132">
    <property type="taxonomic scope" value="Bacteria"/>
</dbReference>
<dbReference type="InterPro" id="IPR017871">
    <property type="entry name" value="ABC_transporter-like_CS"/>
</dbReference>
<evidence type="ECO:0000256" key="3">
    <source>
        <dbReference type="ARBA" id="ARBA00022475"/>
    </source>
</evidence>
<dbReference type="Pfam" id="PF00664">
    <property type="entry name" value="ABC_membrane"/>
    <property type="match status" value="1"/>
</dbReference>
<organism evidence="12 13">
    <name type="scientific">Spirochaeta lutea</name>
    <dbReference type="NCBI Taxonomy" id="1480694"/>
    <lineage>
        <taxon>Bacteria</taxon>
        <taxon>Pseudomonadati</taxon>
        <taxon>Spirochaetota</taxon>
        <taxon>Spirochaetia</taxon>
        <taxon>Spirochaetales</taxon>
        <taxon>Spirochaetaceae</taxon>
        <taxon>Spirochaeta</taxon>
    </lineage>
</organism>
<dbReference type="AlphaFoldDB" id="A0A098QV25"/>
<evidence type="ECO:0008006" key="14">
    <source>
        <dbReference type="Google" id="ProtNLM"/>
    </source>
</evidence>
<dbReference type="InterPro" id="IPR039421">
    <property type="entry name" value="Type_1_exporter"/>
</dbReference>
<dbReference type="RefSeq" id="WP_037548617.1">
    <property type="nucleotide sequence ID" value="NZ_JNUP01000066.1"/>
</dbReference>
<feature type="transmembrane region" description="Helical" evidence="9">
    <location>
        <begin position="16"/>
        <end position="34"/>
    </location>
</feature>
<evidence type="ECO:0000256" key="2">
    <source>
        <dbReference type="ARBA" id="ARBA00022448"/>
    </source>
</evidence>
<dbReference type="InterPro" id="IPR011527">
    <property type="entry name" value="ABC1_TM_dom"/>
</dbReference>
<keyword evidence="13" id="KW-1185">Reference proteome</keyword>
<evidence type="ECO:0000313" key="13">
    <source>
        <dbReference type="Proteomes" id="UP000029692"/>
    </source>
</evidence>
<evidence type="ECO:0000259" key="10">
    <source>
        <dbReference type="PROSITE" id="PS50893"/>
    </source>
</evidence>
<feature type="domain" description="ABC transporter" evidence="10">
    <location>
        <begin position="353"/>
        <end position="587"/>
    </location>
</feature>
<dbReference type="SMART" id="SM00382">
    <property type="entry name" value="AAA"/>
    <property type="match status" value="1"/>
</dbReference>
<dbReference type="PANTHER" id="PTHR43394">
    <property type="entry name" value="ATP-DEPENDENT PERMEASE MDL1, MITOCHONDRIAL"/>
    <property type="match status" value="1"/>
</dbReference>
<reference evidence="12 13" key="1">
    <citation type="submission" date="2014-05" db="EMBL/GenBank/DDBJ databases">
        <title>De novo Genome Sequence of Spirocheata sp.</title>
        <authorList>
            <person name="Shivani Y."/>
            <person name="Subhash Y."/>
            <person name="Tushar L."/>
            <person name="Sasikala C."/>
            <person name="Ramana C.V."/>
        </authorList>
    </citation>
    <scope>NUCLEOTIDE SEQUENCE [LARGE SCALE GENOMIC DNA]</scope>
    <source>
        <strain evidence="12 13">JC230</strain>
    </source>
</reference>
<evidence type="ECO:0000256" key="9">
    <source>
        <dbReference type="SAM" id="Phobius"/>
    </source>
</evidence>
<dbReference type="STRING" id="1480694.DC28_11445"/>
<dbReference type="GO" id="GO:0015421">
    <property type="term" value="F:ABC-type oligopeptide transporter activity"/>
    <property type="evidence" value="ECO:0007669"/>
    <property type="project" value="TreeGrafter"/>
</dbReference>
<dbReference type="SUPFAM" id="SSF52540">
    <property type="entry name" value="P-loop containing nucleoside triphosphate hydrolases"/>
    <property type="match status" value="1"/>
</dbReference>
<evidence type="ECO:0000256" key="4">
    <source>
        <dbReference type="ARBA" id="ARBA00022692"/>
    </source>
</evidence>
<feature type="transmembrane region" description="Helical" evidence="9">
    <location>
        <begin position="150"/>
        <end position="172"/>
    </location>
</feature>
<dbReference type="PROSITE" id="PS00211">
    <property type="entry name" value="ABC_TRANSPORTER_1"/>
    <property type="match status" value="1"/>
</dbReference>
<dbReference type="Gene3D" id="1.20.1560.10">
    <property type="entry name" value="ABC transporter type 1, transmembrane domain"/>
    <property type="match status" value="1"/>
</dbReference>
<dbReference type="Gene3D" id="3.40.50.300">
    <property type="entry name" value="P-loop containing nucleotide triphosphate hydrolases"/>
    <property type="match status" value="1"/>
</dbReference>
<keyword evidence="6" id="KW-0067">ATP-binding</keyword>
<dbReference type="GO" id="GO:0005886">
    <property type="term" value="C:plasma membrane"/>
    <property type="evidence" value="ECO:0007669"/>
    <property type="project" value="UniProtKB-SubCell"/>
</dbReference>
<dbReference type="Pfam" id="PF00005">
    <property type="entry name" value="ABC_tran"/>
    <property type="match status" value="1"/>
</dbReference>
<evidence type="ECO:0000256" key="8">
    <source>
        <dbReference type="ARBA" id="ARBA00023136"/>
    </source>
</evidence>
<dbReference type="PROSITE" id="PS50929">
    <property type="entry name" value="ABC_TM1F"/>
    <property type="match status" value="1"/>
</dbReference>
<dbReference type="Proteomes" id="UP000029692">
    <property type="component" value="Unassembled WGS sequence"/>
</dbReference>
<keyword evidence="3" id="KW-1003">Cell membrane</keyword>
<evidence type="ECO:0000256" key="5">
    <source>
        <dbReference type="ARBA" id="ARBA00022741"/>
    </source>
</evidence>
<accession>A0A098QV25</accession>
<evidence type="ECO:0000259" key="11">
    <source>
        <dbReference type="PROSITE" id="PS50929"/>
    </source>
</evidence>
<dbReference type="InterPro" id="IPR003439">
    <property type="entry name" value="ABC_transporter-like_ATP-bd"/>
</dbReference>
<dbReference type="PROSITE" id="PS50893">
    <property type="entry name" value="ABC_TRANSPORTER_2"/>
    <property type="match status" value="1"/>
</dbReference>
<feature type="domain" description="ABC transmembrane type-1" evidence="11">
    <location>
        <begin position="20"/>
        <end position="321"/>
    </location>
</feature>
<proteinExistence type="predicted"/>
<evidence type="ECO:0000256" key="7">
    <source>
        <dbReference type="ARBA" id="ARBA00022989"/>
    </source>
</evidence>
<dbReference type="InterPro" id="IPR036640">
    <property type="entry name" value="ABC1_TM_sf"/>
</dbReference>
<dbReference type="GO" id="GO:0016887">
    <property type="term" value="F:ATP hydrolysis activity"/>
    <property type="evidence" value="ECO:0007669"/>
    <property type="project" value="InterPro"/>
</dbReference>
<keyword evidence="5" id="KW-0547">Nucleotide-binding</keyword>
<keyword evidence="7 9" id="KW-1133">Transmembrane helix</keyword>
<dbReference type="InterPro" id="IPR003593">
    <property type="entry name" value="AAA+_ATPase"/>
</dbReference>
<keyword evidence="4 9" id="KW-0812">Transmembrane</keyword>
<dbReference type="FunFam" id="3.40.50.300:FF:000221">
    <property type="entry name" value="Multidrug ABC transporter ATP-binding protein"/>
    <property type="match status" value="1"/>
</dbReference>
<feature type="transmembrane region" description="Helical" evidence="9">
    <location>
        <begin position="258"/>
        <end position="284"/>
    </location>
</feature>
<comment type="subcellular location">
    <subcellularLocation>
        <location evidence="1">Cell membrane</location>
        <topology evidence="1">Multi-pass membrane protein</topology>
    </subcellularLocation>
</comment>
<evidence type="ECO:0000313" key="12">
    <source>
        <dbReference type="EMBL" id="KGE71406.1"/>
    </source>
</evidence>
<name>A0A098QV25_9SPIO</name>
<feature type="transmembrane region" description="Helical" evidence="9">
    <location>
        <begin position="75"/>
        <end position="101"/>
    </location>
</feature>
<dbReference type="GO" id="GO:0005524">
    <property type="term" value="F:ATP binding"/>
    <property type="evidence" value="ECO:0007669"/>
    <property type="project" value="UniProtKB-KW"/>
</dbReference>
<keyword evidence="8 9" id="KW-0472">Membrane</keyword>
<dbReference type="PANTHER" id="PTHR43394:SF1">
    <property type="entry name" value="ATP-BINDING CASSETTE SUB-FAMILY B MEMBER 10, MITOCHONDRIAL"/>
    <property type="match status" value="1"/>
</dbReference>
<dbReference type="CDD" id="cd18542">
    <property type="entry name" value="ABC_6TM_YknU_like"/>
    <property type="match status" value="1"/>
</dbReference>
<feature type="transmembrane region" description="Helical" evidence="9">
    <location>
        <begin position="290"/>
        <end position="309"/>
    </location>
</feature>
<protein>
    <recommendedName>
        <fullName evidence="14">ABC transporter</fullName>
    </recommendedName>
</protein>
<dbReference type="EMBL" id="JNUP01000066">
    <property type="protein sequence ID" value="KGE71406.1"/>
    <property type="molecule type" value="Genomic_DNA"/>
</dbReference>
<comment type="caution">
    <text evidence="12">The sequence shown here is derived from an EMBL/GenBank/DDBJ whole genome shotgun (WGS) entry which is preliminary data.</text>
</comment>
<dbReference type="InterPro" id="IPR027417">
    <property type="entry name" value="P-loop_NTPase"/>
</dbReference>
<gene>
    <name evidence="12" type="ORF">DC28_11445</name>
</gene>
<keyword evidence="2" id="KW-0813">Transport</keyword>
<dbReference type="SUPFAM" id="SSF90123">
    <property type="entry name" value="ABC transporter transmembrane region"/>
    <property type="match status" value="1"/>
</dbReference>
<dbReference type="OrthoDB" id="341671at2"/>
<sequence>MNNLQKIWNMMKGYRLMYGVAILFMGFGAIFAYYSPLILRATIDSVIGTEAFSGRREIIWLFTALGGREVLSQRLWIPGILLVSSALVQGIFVFLSGYLAAKASEGSARDLRNRLYHHLQYLPFAYHARSEKGDLLQRCTSDVDTVRKFLALQLVQVGNAIFLVTVSLVVTFQVHVELAWVAMPIIPLATVASILFFGKIQSSFRRSDEAEAALTSMVQEHLTGIRVVRAFGREGYEYGRFRALNEDYRRVTMRLIQWFAAFWASTDIMSLTQVLAVICVGTLWAVQGTVTIGTLILFVSSVWMILWPVRQMGRVLVDMGKAFVAMERIQEILDQEPESMNPQGIRQKLTGAIEFKGVSLEYEPGSPVLQDLNFTIESGQTVGILGHTGSGKTSLVGLIAGFYAPTQGSISIDGVPLQDFDKAWLRRQVSLVLQEPFLYAKTIKRNIGVGARNISEVEIFEAARDASIHQSIVDFEAGYDTPVGERGVTLSGGQKQRVAIARALVAQAPILIFDDSLSALDTETDRAVQEAIRKRASDRTVMLISHRLSTLMKADLVLVMENGRLVEQGSPAQLLEHDGLFSRLHALQNQGIEV</sequence>
<feature type="transmembrane region" description="Helical" evidence="9">
    <location>
        <begin position="178"/>
        <end position="197"/>
    </location>
</feature>
<evidence type="ECO:0000256" key="6">
    <source>
        <dbReference type="ARBA" id="ARBA00022840"/>
    </source>
</evidence>